<proteinExistence type="predicted"/>
<evidence type="ECO:0000313" key="1">
    <source>
        <dbReference type="EMBL" id="CAF4240604.1"/>
    </source>
</evidence>
<dbReference type="Proteomes" id="UP000663881">
    <property type="component" value="Unassembled WGS sequence"/>
</dbReference>
<dbReference type="AlphaFoldDB" id="A0A820E2Z0"/>
<feature type="non-terminal residue" evidence="1">
    <location>
        <position position="1"/>
    </location>
</feature>
<gene>
    <name evidence="1" type="ORF">OKA104_LOCUS43058</name>
</gene>
<reference evidence="1" key="1">
    <citation type="submission" date="2021-02" db="EMBL/GenBank/DDBJ databases">
        <authorList>
            <person name="Nowell W R."/>
        </authorList>
    </citation>
    <scope>NUCLEOTIDE SEQUENCE</scope>
</reference>
<protein>
    <submittedName>
        <fullName evidence="1">Uncharacterized protein</fullName>
    </submittedName>
</protein>
<name>A0A820E2Z0_9BILA</name>
<comment type="caution">
    <text evidence="1">The sequence shown here is derived from an EMBL/GenBank/DDBJ whole genome shotgun (WGS) entry which is preliminary data.</text>
</comment>
<evidence type="ECO:0000313" key="2">
    <source>
        <dbReference type="Proteomes" id="UP000663881"/>
    </source>
</evidence>
<dbReference type="EMBL" id="CAJOAY010011669">
    <property type="protein sequence ID" value="CAF4240604.1"/>
    <property type="molecule type" value="Genomic_DNA"/>
</dbReference>
<organism evidence="1 2">
    <name type="scientific">Adineta steineri</name>
    <dbReference type="NCBI Taxonomy" id="433720"/>
    <lineage>
        <taxon>Eukaryota</taxon>
        <taxon>Metazoa</taxon>
        <taxon>Spiralia</taxon>
        <taxon>Gnathifera</taxon>
        <taxon>Rotifera</taxon>
        <taxon>Eurotatoria</taxon>
        <taxon>Bdelloidea</taxon>
        <taxon>Adinetida</taxon>
        <taxon>Adinetidae</taxon>
        <taxon>Adineta</taxon>
    </lineage>
</organism>
<accession>A0A820E2Z0</accession>
<sequence length="83" mass="9103">HSAAFYLEVSTSVQIKDALKASLKLSQSEVADIMNAIKMDIRHEQSFVAELASTTHILTKLDNTASIVISSKVAHQLTKLSDY</sequence>